<dbReference type="Proteomes" id="UP000245380">
    <property type="component" value="Unassembled WGS sequence"/>
</dbReference>
<evidence type="ECO:0000313" key="4">
    <source>
        <dbReference type="Proteomes" id="UP000245380"/>
    </source>
</evidence>
<comment type="caution">
    <text evidence="3">The sequence shown here is derived from an EMBL/GenBank/DDBJ whole genome shotgun (WGS) entry which is preliminary data.</text>
</comment>
<feature type="domain" description="PaaD zinc beta ribbon" evidence="2">
    <location>
        <begin position="102"/>
        <end position="150"/>
    </location>
</feature>
<evidence type="ECO:0000313" key="3">
    <source>
        <dbReference type="EMBL" id="PWI57148.1"/>
    </source>
</evidence>
<organism evidence="3 4">
    <name type="scientific">Sulfoacidibacillus thermotolerans</name>
    <name type="common">Acidibacillus sulfuroxidans</name>
    <dbReference type="NCBI Taxonomy" id="1765684"/>
    <lineage>
        <taxon>Bacteria</taxon>
        <taxon>Bacillati</taxon>
        <taxon>Bacillota</taxon>
        <taxon>Bacilli</taxon>
        <taxon>Bacillales</taxon>
        <taxon>Alicyclobacillaceae</taxon>
        <taxon>Sulfoacidibacillus</taxon>
    </lineage>
</organism>
<evidence type="ECO:0000259" key="2">
    <source>
        <dbReference type="Pfam" id="PF23451"/>
    </source>
</evidence>
<proteinExistence type="predicted"/>
<dbReference type="SUPFAM" id="SSF117916">
    <property type="entry name" value="Fe-S cluster assembly (FSCA) domain-like"/>
    <property type="match status" value="1"/>
</dbReference>
<dbReference type="InterPro" id="IPR052339">
    <property type="entry name" value="Fe-S_Maturation_MIP18"/>
</dbReference>
<dbReference type="EMBL" id="MPDK01000018">
    <property type="protein sequence ID" value="PWI57148.1"/>
    <property type="molecule type" value="Genomic_DNA"/>
</dbReference>
<gene>
    <name evidence="3" type="ORF">BM613_10200</name>
</gene>
<dbReference type="AlphaFoldDB" id="A0A2U3D798"/>
<dbReference type="InterPro" id="IPR011883">
    <property type="entry name" value="PaaD-like"/>
</dbReference>
<dbReference type="InterPro" id="IPR034904">
    <property type="entry name" value="FSCA_dom_sf"/>
</dbReference>
<accession>A0A2U3D798</accession>
<reference evidence="3 4" key="1">
    <citation type="submission" date="2016-11" db="EMBL/GenBank/DDBJ databases">
        <title>Comparative genomics of Acidibacillus ferroxidans species.</title>
        <authorList>
            <person name="Oliveira G."/>
            <person name="Nunes G."/>
            <person name="Oliveira R."/>
            <person name="Araujo F."/>
            <person name="Salim A."/>
            <person name="Scholte L."/>
            <person name="Morais D."/>
            <person name="Nancucheo I."/>
            <person name="Johnson D.B."/>
            <person name="Grail B."/>
            <person name="Bittencourt J."/>
            <person name="Valadares R."/>
        </authorList>
    </citation>
    <scope>NUCLEOTIDE SEQUENCE [LARGE SCALE GENOMIC DNA]</scope>
    <source>
        <strain evidence="3 4">Y002</strain>
    </source>
</reference>
<keyword evidence="4" id="KW-1185">Reference proteome</keyword>
<dbReference type="InterPro" id="IPR002744">
    <property type="entry name" value="MIP18-like"/>
</dbReference>
<dbReference type="Gene3D" id="3.30.300.130">
    <property type="entry name" value="Fe-S cluster assembly (FSCA)"/>
    <property type="match status" value="1"/>
</dbReference>
<dbReference type="InterPro" id="IPR056572">
    <property type="entry name" value="Zn_ribbon_PaaD"/>
</dbReference>
<name>A0A2U3D798_SULT2</name>
<dbReference type="PANTHER" id="PTHR42831">
    <property type="entry name" value="FE-S PROTEIN MATURATION AUXILIARY FACTOR YITW"/>
    <property type="match status" value="1"/>
</dbReference>
<sequence length="152" mass="16754">MQRVISALAEVKDPEMPMVSLAELGMIYDVDHQQGHVTVKLLPTFVGCPALQLMRTQVESRLVGIEGVASVDVQFVMDESWTTDRITEEGRKKILEFGIAPPSAEFAPHKAPSCSYCGSTNTEVVSMFGPSACRAIYYCKTCNQPFEGMKFV</sequence>
<feature type="domain" description="MIP18 family-like" evidence="1">
    <location>
        <begin position="2"/>
        <end position="73"/>
    </location>
</feature>
<dbReference type="NCBIfam" id="TIGR02159">
    <property type="entry name" value="PA_CoA_Oxy4"/>
    <property type="match status" value="1"/>
</dbReference>
<evidence type="ECO:0000259" key="1">
    <source>
        <dbReference type="Pfam" id="PF01883"/>
    </source>
</evidence>
<dbReference type="Pfam" id="PF01883">
    <property type="entry name" value="FeS_assembly_P"/>
    <property type="match status" value="1"/>
</dbReference>
<dbReference type="Pfam" id="PF23451">
    <property type="entry name" value="Zn_ribbon_PaaD"/>
    <property type="match status" value="1"/>
</dbReference>
<dbReference type="PANTHER" id="PTHR42831:SF3">
    <property type="entry name" value="1,2-PHENYLACETYL-COA EPOXIDASE, SUBUNIT D-RELATED"/>
    <property type="match status" value="1"/>
</dbReference>
<protein>
    <submittedName>
        <fullName evidence="3">Phenylacetate-CoA oxygenase subunit PaaJ</fullName>
    </submittedName>
</protein>